<keyword evidence="2 4" id="KW-0863">Zinc-finger</keyword>
<evidence type="ECO:0000313" key="8">
    <source>
        <dbReference type="Proteomes" id="UP000242188"/>
    </source>
</evidence>
<dbReference type="Proteomes" id="UP000242188">
    <property type="component" value="Unassembled WGS sequence"/>
</dbReference>
<reference evidence="7 8" key="1">
    <citation type="journal article" date="2017" name="Nat. Ecol. Evol.">
        <title>Scallop genome provides insights into evolution of bilaterian karyotype and development.</title>
        <authorList>
            <person name="Wang S."/>
            <person name="Zhang J."/>
            <person name="Jiao W."/>
            <person name="Li J."/>
            <person name="Xun X."/>
            <person name="Sun Y."/>
            <person name="Guo X."/>
            <person name="Huan P."/>
            <person name="Dong B."/>
            <person name="Zhang L."/>
            <person name="Hu X."/>
            <person name="Sun X."/>
            <person name="Wang J."/>
            <person name="Zhao C."/>
            <person name="Wang Y."/>
            <person name="Wang D."/>
            <person name="Huang X."/>
            <person name="Wang R."/>
            <person name="Lv J."/>
            <person name="Li Y."/>
            <person name="Zhang Z."/>
            <person name="Liu B."/>
            <person name="Lu W."/>
            <person name="Hui Y."/>
            <person name="Liang J."/>
            <person name="Zhou Z."/>
            <person name="Hou R."/>
            <person name="Li X."/>
            <person name="Liu Y."/>
            <person name="Li H."/>
            <person name="Ning X."/>
            <person name="Lin Y."/>
            <person name="Zhao L."/>
            <person name="Xing Q."/>
            <person name="Dou J."/>
            <person name="Li Y."/>
            <person name="Mao J."/>
            <person name="Guo H."/>
            <person name="Dou H."/>
            <person name="Li T."/>
            <person name="Mu C."/>
            <person name="Jiang W."/>
            <person name="Fu Q."/>
            <person name="Fu X."/>
            <person name="Miao Y."/>
            <person name="Liu J."/>
            <person name="Yu Q."/>
            <person name="Li R."/>
            <person name="Liao H."/>
            <person name="Li X."/>
            <person name="Kong Y."/>
            <person name="Jiang Z."/>
            <person name="Chourrout D."/>
            <person name="Li R."/>
            <person name="Bao Z."/>
        </authorList>
    </citation>
    <scope>NUCLEOTIDE SEQUENCE [LARGE SCALE GENOMIC DNA]</scope>
    <source>
        <strain evidence="7 8">PY_sf001</strain>
    </source>
</reference>
<proteinExistence type="predicted"/>
<dbReference type="EMBL" id="NEDP02002575">
    <property type="protein sequence ID" value="OWF50517.1"/>
    <property type="molecule type" value="Genomic_DNA"/>
</dbReference>
<evidence type="ECO:0000313" key="7">
    <source>
        <dbReference type="EMBL" id="OWF50517.1"/>
    </source>
</evidence>
<keyword evidence="1" id="KW-0479">Metal-binding</keyword>
<dbReference type="Pfam" id="PF13445">
    <property type="entry name" value="zf-RING_UBOX"/>
    <property type="match status" value="1"/>
</dbReference>
<dbReference type="GO" id="GO:0008270">
    <property type="term" value="F:zinc ion binding"/>
    <property type="evidence" value="ECO:0007669"/>
    <property type="project" value="UniProtKB-KW"/>
</dbReference>
<dbReference type="InterPro" id="IPR017907">
    <property type="entry name" value="Znf_RING_CS"/>
</dbReference>
<dbReference type="SUPFAM" id="SSF57845">
    <property type="entry name" value="B-box zinc-binding domain"/>
    <property type="match status" value="1"/>
</dbReference>
<dbReference type="PANTHER" id="PTHR25462:SF296">
    <property type="entry name" value="MEIOTIC P26, ISOFORM F"/>
    <property type="match status" value="1"/>
</dbReference>
<dbReference type="InterPro" id="IPR013083">
    <property type="entry name" value="Znf_RING/FYVE/PHD"/>
</dbReference>
<dbReference type="PROSITE" id="PS00518">
    <property type="entry name" value="ZF_RING_1"/>
    <property type="match status" value="1"/>
</dbReference>
<dbReference type="OrthoDB" id="6123229at2759"/>
<dbReference type="SMART" id="SM00184">
    <property type="entry name" value="RING"/>
    <property type="match status" value="1"/>
</dbReference>
<dbReference type="CDD" id="cd19756">
    <property type="entry name" value="Bbox2"/>
    <property type="match status" value="1"/>
</dbReference>
<dbReference type="SUPFAM" id="SSF57850">
    <property type="entry name" value="RING/U-box"/>
    <property type="match status" value="1"/>
</dbReference>
<dbReference type="GO" id="GO:0061630">
    <property type="term" value="F:ubiquitin protein ligase activity"/>
    <property type="evidence" value="ECO:0007669"/>
    <property type="project" value="TreeGrafter"/>
</dbReference>
<comment type="caution">
    <text evidence="7">The sequence shown here is derived from an EMBL/GenBank/DDBJ whole genome shotgun (WGS) entry which is preliminary data.</text>
</comment>
<dbReference type="PANTHER" id="PTHR25462">
    <property type="entry name" value="BONUS, ISOFORM C-RELATED"/>
    <property type="match status" value="1"/>
</dbReference>
<accession>A0A210QP51</accession>
<organism evidence="7 8">
    <name type="scientific">Mizuhopecten yessoensis</name>
    <name type="common">Japanese scallop</name>
    <name type="synonym">Patinopecten yessoensis</name>
    <dbReference type="NCBI Taxonomy" id="6573"/>
    <lineage>
        <taxon>Eukaryota</taxon>
        <taxon>Metazoa</taxon>
        <taxon>Spiralia</taxon>
        <taxon>Lophotrochozoa</taxon>
        <taxon>Mollusca</taxon>
        <taxon>Bivalvia</taxon>
        <taxon>Autobranchia</taxon>
        <taxon>Pteriomorphia</taxon>
        <taxon>Pectinida</taxon>
        <taxon>Pectinoidea</taxon>
        <taxon>Pectinidae</taxon>
        <taxon>Mizuhopecten</taxon>
    </lineage>
</organism>
<dbReference type="Pfam" id="PF00643">
    <property type="entry name" value="zf-B_box"/>
    <property type="match status" value="1"/>
</dbReference>
<dbReference type="Gene3D" id="4.10.830.40">
    <property type="match status" value="1"/>
</dbReference>
<dbReference type="CDD" id="cd19757">
    <property type="entry name" value="Bbox1"/>
    <property type="match status" value="1"/>
</dbReference>
<dbReference type="PROSITE" id="PS50119">
    <property type="entry name" value="ZF_BBOX"/>
    <property type="match status" value="2"/>
</dbReference>
<keyword evidence="8" id="KW-1185">Reference proteome</keyword>
<dbReference type="Gene3D" id="3.30.40.10">
    <property type="entry name" value="Zinc/RING finger domain, C3HC4 (zinc finger)"/>
    <property type="match status" value="1"/>
</dbReference>
<feature type="domain" description="RING-type" evidence="5">
    <location>
        <begin position="13"/>
        <end position="63"/>
    </location>
</feature>
<dbReference type="PROSITE" id="PS50089">
    <property type="entry name" value="ZF_RING_2"/>
    <property type="match status" value="1"/>
</dbReference>
<dbReference type="Gene3D" id="3.30.160.60">
    <property type="entry name" value="Classic Zinc Finger"/>
    <property type="match status" value="1"/>
</dbReference>
<dbReference type="InterPro" id="IPR047153">
    <property type="entry name" value="TRIM45/56/19-like"/>
</dbReference>
<dbReference type="InterPro" id="IPR000315">
    <property type="entry name" value="Znf_B-box"/>
</dbReference>
<evidence type="ECO:0000259" key="5">
    <source>
        <dbReference type="PROSITE" id="PS50089"/>
    </source>
</evidence>
<name>A0A210QP51_MIZYE</name>
<evidence type="ECO:0000256" key="4">
    <source>
        <dbReference type="PROSITE-ProRule" id="PRU00024"/>
    </source>
</evidence>
<keyword evidence="3" id="KW-0862">Zinc</keyword>
<evidence type="ECO:0000259" key="6">
    <source>
        <dbReference type="PROSITE" id="PS50119"/>
    </source>
</evidence>
<dbReference type="InterPro" id="IPR027370">
    <property type="entry name" value="Znf-RING_euk"/>
</dbReference>
<protein>
    <submittedName>
        <fullName evidence="7">E3 ubiquitin-protein ligase TRIM56</fullName>
    </submittedName>
</protein>
<dbReference type="InterPro" id="IPR001841">
    <property type="entry name" value="Znf_RING"/>
</dbReference>
<evidence type="ECO:0000256" key="3">
    <source>
        <dbReference type="ARBA" id="ARBA00022833"/>
    </source>
</evidence>
<sequence>MAALDHTEDLTVCSICLQTLTIPKYLPCLHTFCELCLQGWIESQVTKSGRNIKQVEFTCPVCRTNTRLPSKATATNKSEWASTFPSNHIIVSLIDKSMIEKQKKSCDPCSVMKKDVQATQWCVQCSEAYCGPCSQVHRGMKATRKHKLIGLQDVLRDLKCLSLDEMCNEHADEVIKLFCVDHDQPCCTICGATSHRKCDTVLELSEAAINIKNKKEFSELLASLNECEKDIGKASMTLKEHLTQLEKKKFDIERSAEEFAGTLVTHTKALHSHFLKQLSEAHSRAVNEIKTNAEECSLQQKVISNSRQMLEKSRDNSSDTELFLQVKRTEAKRKDTETFIENEMSKMTLKQVKYSLSEALQEYKNVNSFGDVTVSNVYSVALSKPTSKWYKDGLHRMHVTI</sequence>
<feature type="domain" description="B box-type" evidence="6">
    <location>
        <begin position="162"/>
        <end position="204"/>
    </location>
</feature>
<gene>
    <name evidence="7" type="ORF">KP79_PYT04549</name>
</gene>
<dbReference type="AlphaFoldDB" id="A0A210QP51"/>
<evidence type="ECO:0000256" key="1">
    <source>
        <dbReference type="ARBA" id="ARBA00022723"/>
    </source>
</evidence>
<feature type="domain" description="B box-type" evidence="6">
    <location>
        <begin position="101"/>
        <end position="151"/>
    </location>
</feature>
<evidence type="ECO:0000256" key="2">
    <source>
        <dbReference type="ARBA" id="ARBA00022771"/>
    </source>
</evidence>